<proteinExistence type="predicted"/>
<feature type="domain" description="Ig-like" evidence="4">
    <location>
        <begin position="46"/>
        <end position="116"/>
    </location>
</feature>
<sequence>MRLEHRWVVLIWSIWTVQFLTTEADDDDCTTDLKVRRNTSYKASLGQELRIECPVAFCSNLPPTICWYKVKEEHICLNDNNSNHMKTEWKRSNPSEGIFYLLFQSIISNDSGEYRCKGGGSRSHIIYINVYDMDTNDTRKPITNDTNNKPETDPADTFLMYMYSAAGIGSFVVIVIIISVICMVGCKGKSKKEKQKENQYMEMPLAERVVPNTSGIQHSPRGSPNPLPPRRPSGRKATGQPAELMPSRDNQPPYGQRTRDRNRNGAQAEEAGSVVYAALNHVPPPREAPRPQRQIEETEYAAIRLV</sequence>
<feature type="signal peptide" evidence="3">
    <location>
        <begin position="1"/>
        <end position="24"/>
    </location>
</feature>
<dbReference type="AlphaFoldDB" id="A0A3B5PQ16"/>
<dbReference type="PANTHER" id="PTHR37996:SF1">
    <property type="entry name" value="B- AND T-LYMPHOCYTE ATTENUATOR"/>
    <property type="match status" value="1"/>
</dbReference>
<dbReference type="InterPro" id="IPR036179">
    <property type="entry name" value="Ig-like_dom_sf"/>
</dbReference>
<dbReference type="Proteomes" id="UP000002852">
    <property type="component" value="Unassembled WGS sequence"/>
</dbReference>
<reference evidence="5" key="4">
    <citation type="submission" date="2025-09" db="UniProtKB">
        <authorList>
            <consortium name="Ensembl"/>
        </authorList>
    </citation>
    <scope>IDENTIFICATION</scope>
    <source>
        <strain evidence="5">JP 163 A</strain>
    </source>
</reference>
<dbReference type="KEGG" id="xma:106700053"/>
<dbReference type="SMART" id="SM00409">
    <property type="entry name" value="IG"/>
    <property type="match status" value="1"/>
</dbReference>
<evidence type="ECO:0000256" key="1">
    <source>
        <dbReference type="SAM" id="MobiDB-lite"/>
    </source>
</evidence>
<feature type="chain" id="PRO_5017398900" evidence="3">
    <location>
        <begin position="25"/>
        <end position="306"/>
    </location>
</feature>
<dbReference type="InParanoid" id="A0A3B5PQ16"/>
<dbReference type="GO" id="GO:0002768">
    <property type="term" value="P:immune response-regulating cell surface receptor signaling pathway"/>
    <property type="evidence" value="ECO:0007669"/>
    <property type="project" value="InterPro"/>
</dbReference>
<dbReference type="Gene3D" id="2.60.40.10">
    <property type="entry name" value="Immunoglobulins"/>
    <property type="match status" value="1"/>
</dbReference>
<dbReference type="OMA" id="NVTWCKF"/>
<dbReference type="GO" id="GO:0038023">
    <property type="term" value="F:signaling receptor activity"/>
    <property type="evidence" value="ECO:0007669"/>
    <property type="project" value="InterPro"/>
</dbReference>
<reference evidence="5" key="3">
    <citation type="submission" date="2025-08" db="UniProtKB">
        <authorList>
            <consortium name="Ensembl"/>
        </authorList>
    </citation>
    <scope>IDENTIFICATION</scope>
    <source>
        <strain evidence="5">JP 163 A</strain>
    </source>
</reference>
<keyword evidence="6" id="KW-1185">Reference proteome</keyword>
<dbReference type="PANTHER" id="PTHR37996">
    <property type="entry name" value="B- AND T-LYMPHOCYTE ATTENUATOR"/>
    <property type="match status" value="1"/>
</dbReference>
<evidence type="ECO:0000256" key="2">
    <source>
        <dbReference type="SAM" id="Phobius"/>
    </source>
</evidence>
<evidence type="ECO:0000256" key="3">
    <source>
        <dbReference type="SAM" id="SignalP"/>
    </source>
</evidence>
<dbReference type="OrthoDB" id="9947981at2759"/>
<dbReference type="SUPFAM" id="SSF48726">
    <property type="entry name" value="Immunoglobulin"/>
    <property type="match status" value="1"/>
</dbReference>
<feature type="compositionally biased region" description="Polar residues" evidence="1">
    <location>
        <begin position="213"/>
        <end position="222"/>
    </location>
</feature>
<evidence type="ECO:0000313" key="6">
    <source>
        <dbReference type="Proteomes" id="UP000002852"/>
    </source>
</evidence>
<evidence type="ECO:0000259" key="4">
    <source>
        <dbReference type="PROSITE" id="PS50835"/>
    </source>
</evidence>
<evidence type="ECO:0000313" key="5">
    <source>
        <dbReference type="Ensembl" id="ENSXMAP00000020492.1"/>
    </source>
</evidence>
<dbReference type="STRING" id="8083.ENSXMAP00000020492"/>
<dbReference type="GeneID" id="106700053"/>
<reference evidence="6" key="1">
    <citation type="submission" date="2012-01" db="EMBL/GenBank/DDBJ databases">
        <authorList>
            <person name="Walter R."/>
            <person name="Schartl M."/>
            <person name="Warren W."/>
        </authorList>
    </citation>
    <scope>NUCLEOTIDE SEQUENCE [LARGE SCALE GENOMIC DNA]</scope>
    <source>
        <strain evidence="6">JP 163 A</strain>
    </source>
</reference>
<name>A0A3B5PQ16_XIPMA</name>
<dbReference type="Ensembl" id="ENSXMAT00000021330.1">
    <property type="protein sequence ID" value="ENSXMAP00000020492.1"/>
    <property type="gene ID" value="ENSXMAG00000025203.1"/>
</dbReference>
<accession>A0A3B5PQ16</accession>
<dbReference type="RefSeq" id="XP_014329250.2">
    <property type="nucleotide sequence ID" value="XM_014473764.2"/>
</dbReference>
<dbReference type="InterPro" id="IPR013783">
    <property type="entry name" value="Ig-like_fold"/>
</dbReference>
<dbReference type="InterPro" id="IPR007110">
    <property type="entry name" value="Ig-like_dom"/>
</dbReference>
<feature type="region of interest" description="Disordered" evidence="1">
    <location>
        <begin position="213"/>
        <end position="297"/>
    </location>
</feature>
<dbReference type="InterPro" id="IPR003599">
    <property type="entry name" value="Ig_sub"/>
</dbReference>
<dbReference type="GeneTree" id="ENSGT00940000171594"/>
<keyword evidence="2" id="KW-1133">Transmembrane helix</keyword>
<organism evidence="5 6">
    <name type="scientific">Xiphophorus maculatus</name>
    <name type="common">Southern platyfish</name>
    <name type="synonym">Platypoecilus maculatus</name>
    <dbReference type="NCBI Taxonomy" id="8083"/>
    <lineage>
        <taxon>Eukaryota</taxon>
        <taxon>Metazoa</taxon>
        <taxon>Chordata</taxon>
        <taxon>Craniata</taxon>
        <taxon>Vertebrata</taxon>
        <taxon>Euteleostomi</taxon>
        <taxon>Actinopterygii</taxon>
        <taxon>Neopterygii</taxon>
        <taxon>Teleostei</taxon>
        <taxon>Neoteleostei</taxon>
        <taxon>Acanthomorphata</taxon>
        <taxon>Ovalentaria</taxon>
        <taxon>Atherinomorphae</taxon>
        <taxon>Cyprinodontiformes</taxon>
        <taxon>Poeciliidae</taxon>
        <taxon>Poeciliinae</taxon>
        <taxon>Xiphophorus</taxon>
    </lineage>
</organism>
<keyword evidence="3" id="KW-0732">Signal</keyword>
<keyword evidence="2" id="KW-0812">Transmembrane</keyword>
<dbReference type="PROSITE" id="PS50835">
    <property type="entry name" value="IG_LIKE"/>
    <property type="match status" value="1"/>
</dbReference>
<keyword evidence="2" id="KW-0472">Membrane</keyword>
<reference evidence="6" key="2">
    <citation type="journal article" date="2013" name="Nat. Genet.">
        <title>The genome of the platyfish, Xiphophorus maculatus, provides insights into evolutionary adaptation and several complex traits.</title>
        <authorList>
            <person name="Schartl M."/>
            <person name="Walter R.B."/>
            <person name="Shen Y."/>
            <person name="Garcia T."/>
            <person name="Catchen J."/>
            <person name="Amores A."/>
            <person name="Braasch I."/>
            <person name="Chalopin D."/>
            <person name="Volff J.N."/>
            <person name="Lesch K.P."/>
            <person name="Bisazza A."/>
            <person name="Minx P."/>
            <person name="Hillier L."/>
            <person name="Wilson R.K."/>
            <person name="Fuerstenberg S."/>
            <person name="Boore J."/>
            <person name="Searle S."/>
            <person name="Postlethwait J.H."/>
            <person name="Warren W.C."/>
        </authorList>
    </citation>
    <scope>NUCLEOTIDE SEQUENCE [LARGE SCALE GENOMIC DNA]</scope>
    <source>
        <strain evidence="6">JP 163 A</strain>
    </source>
</reference>
<protein>
    <submittedName>
        <fullName evidence="5">B- and T-lymphocyte attenuator</fullName>
    </submittedName>
</protein>
<dbReference type="GO" id="GO:0005886">
    <property type="term" value="C:plasma membrane"/>
    <property type="evidence" value="ECO:0007669"/>
    <property type="project" value="InterPro"/>
</dbReference>
<feature type="compositionally biased region" description="Basic and acidic residues" evidence="1">
    <location>
        <begin position="287"/>
        <end position="296"/>
    </location>
</feature>
<feature type="transmembrane region" description="Helical" evidence="2">
    <location>
        <begin position="158"/>
        <end position="186"/>
    </location>
</feature>
<dbReference type="InterPro" id="IPR039257">
    <property type="entry name" value="BTLA"/>
</dbReference>